<feature type="region of interest" description="Disordered" evidence="1">
    <location>
        <begin position="139"/>
        <end position="163"/>
    </location>
</feature>
<comment type="caution">
    <text evidence="2">The sequence shown here is derived from an EMBL/GenBank/DDBJ whole genome shotgun (WGS) entry which is preliminary data.</text>
</comment>
<dbReference type="Proteomes" id="UP001385809">
    <property type="component" value="Unassembled WGS sequence"/>
</dbReference>
<evidence type="ECO:0000313" key="2">
    <source>
        <dbReference type="EMBL" id="MEJ2866512.1"/>
    </source>
</evidence>
<dbReference type="EMBL" id="JBBEGN010000001">
    <property type="protein sequence ID" value="MEJ2866512.1"/>
    <property type="molecule type" value="Genomic_DNA"/>
</dbReference>
<feature type="compositionally biased region" description="Basic and acidic residues" evidence="1">
    <location>
        <begin position="152"/>
        <end position="163"/>
    </location>
</feature>
<sequence length="163" mass="16872">MRTAEKVWSGIGAAVFGLVGVAAMTPSTTATTELAVSRPAAEAPARSTVTITGVVDGDTLLAGDEVIRVLGIDTCDVATPGGAEAKRMAESMLDGRQVSLRAESGVDRDATGRLLRYVDLAQGGDYGDFMVSYAHTRPDASNGAGRQYVSSLRDDDSNGRTCG</sequence>
<dbReference type="InterPro" id="IPR035437">
    <property type="entry name" value="SNase_OB-fold_sf"/>
</dbReference>
<proteinExistence type="predicted"/>
<dbReference type="Gene3D" id="2.40.50.90">
    <property type="match status" value="1"/>
</dbReference>
<organism evidence="2 3">
    <name type="scientific">Actinomycetospora aurantiaca</name>
    <dbReference type="NCBI Taxonomy" id="3129233"/>
    <lineage>
        <taxon>Bacteria</taxon>
        <taxon>Bacillati</taxon>
        <taxon>Actinomycetota</taxon>
        <taxon>Actinomycetes</taxon>
        <taxon>Pseudonocardiales</taxon>
        <taxon>Pseudonocardiaceae</taxon>
        <taxon>Actinomycetospora</taxon>
    </lineage>
</organism>
<reference evidence="2 3" key="1">
    <citation type="submission" date="2024-03" db="EMBL/GenBank/DDBJ databases">
        <title>Actinomycetospora sp. OC33-EN08, a novel actinomycete isolated from wild orchid (Aerides multiflora).</title>
        <authorList>
            <person name="Suriyachadkun C."/>
        </authorList>
    </citation>
    <scope>NUCLEOTIDE SEQUENCE [LARGE SCALE GENOMIC DNA]</scope>
    <source>
        <strain evidence="2 3">OC33-EN08</strain>
    </source>
</reference>
<protein>
    <submittedName>
        <fullName evidence="2">Thermonuclease family protein</fullName>
    </submittedName>
</protein>
<dbReference type="SUPFAM" id="SSF50199">
    <property type="entry name" value="Staphylococcal nuclease"/>
    <property type="match status" value="1"/>
</dbReference>
<name>A0ABU8MIN9_9PSEU</name>
<gene>
    <name evidence="2" type="ORF">WCD74_01960</name>
</gene>
<accession>A0ABU8MIN9</accession>
<evidence type="ECO:0000313" key="3">
    <source>
        <dbReference type="Proteomes" id="UP001385809"/>
    </source>
</evidence>
<evidence type="ECO:0000256" key="1">
    <source>
        <dbReference type="SAM" id="MobiDB-lite"/>
    </source>
</evidence>
<keyword evidence="3" id="KW-1185">Reference proteome</keyword>
<dbReference type="RefSeq" id="WP_337693133.1">
    <property type="nucleotide sequence ID" value="NZ_JBBEGN010000001.1"/>
</dbReference>